<evidence type="ECO:0000256" key="3">
    <source>
        <dbReference type="ARBA" id="ARBA00013085"/>
    </source>
</evidence>
<dbReference type="NCBIfam" id="NF005235">
    <property type="entry name" value="PRK06740.1"/>
    <property type="match status" value="1"/>
</dbReference>
<keyword evidence="5 8" id="KW-0378">Hydrolase</keyword>
<dbReference type="Pfam" id="PF02811">
    <property type="entry name" value="PHP"/>
    <property type="match status" value="1"/>
</dbReference>
<proteinExistence type="inferred from homology"/>
<evidence type="ECO:0000256" key="5">
    <source>
        <dbReference type="ARBA" id="ARBA00022801"/>
    </source>
</evidence>
<dbReference type="Gene3D" id="3.20.20.140">
    <property type="entry name" value="Metal-dependent hydrolases"/>
    <property type="match status" value="1"/>
</dbReference>
<dbReference type="EC" id="3.1.3.15" evidence="3 8"/>
<evidence type="ECO:0000256" key="6">
    <source>
        <dbReference type="ARBA" id="ARBA00023102"/>
    </source>
</evidence>
<feature type="domain" description="PHP" evidence="9">
    <location>
        <begin position="62"/>
        <end position="258"/>
    </location>
</feature>
<evidence type="ECO:0000256" key="2">
    <source>
        <dbReference type="ARBA" id="ARBA00009152"/>
    </source>
</evidence>
<dbReference type="InterPro" id="IPR010140">
    <property type="entry name" value="Histidinol_P_phosphatase_HisJ"/>
</dbReference>
<evidence type="ECO:0000313" key="10">
    <source>
        <dbReference type="EMBL" id="MBP2258373.1"/>
    </source>
</evidence>
<keyword evidence="11" id="KW-1185">Reference proteome</keyword>
<organism evidence="10 11">
    <name type="scientific">Virgibacillus alimentarius</name>
    <dbReference type="NCBI Taxonomy" id="698769"/>
    <lineage>
        <taxon>Bacteria</taxon>
        <taxon>Bacillati</taxon>
        <taxon>Bacillota</taxon>
        <taxon>Bacilli</taxon>
        <taxon>Bacillales</taxon>
        <taxon>Bacillaceae</taxon>
        <taxon>Virgibacillus</taxon>
    </lineage>
</organism>
<evidence type="ECO:0000259" key="9">
    <source>
        <dbReference type="Pfam" id="PF02811"/>
    </source>
</evidence>
<evidence type="ECO:0000256" key="8">
    <source>
        <dbReference type="RuleBase" id="RU366003"/>
    </source>
</evidence>
<protein>
    <recommendedName>
        <fullName evidence="3 8">Histidinol-phosphatase</fullName>
        <shortName evidence="8">HolPase</shortName>
        <ecNumber evidence="3 8">3.1.3.15</ecNumber>
    </recommendedName>
</protein>
<dbReference type="NCBIfam" id="NF005596">
    <property type="entry name" value="PRK07328.1"/>
    <property type="match status" value="1"/>
</dbReference>
<reference evidence="10 11" key="1">
    <citation type="submission" date="2021-03" db="EMBL/GenBank/DDBJ databases">
        <title>Genomic Encyclopedia of Type Strains, Phase IV (KMG-IV): sequencing the most valuable type-strain genomes for metagenomic binning, comparative biology and taxonomic classification.</title>
        <authorList>
            <person name="Goeker M."/>
        </authorList>
    </citation>
    <scope>NUCLEOTIDE SEQUENCE [LARGE SCALE GENOMIC DNA]</scope>
    <source>
        <strain evidence="10 11">DSM 25790</strain>
    </source>
</reference>
<accession>A0ABS4SA34</accession>
<evidence type="ECO:0000256" key="1">
    <source>
        <dbReference type="ARBA" id="ARBA00004970"/>
    </source>
</evidence>
<evidence type="ECO:0000256" key="7">
    <source>
        <dbReference type="ARBA" id="ARBA00049158"/>
    </source>
</evidence>
<name>A0ABS4SA34_9BACI</name>
<dbReference type="InterPro" id="IPR004013">
    <property type="entry name" value="PHP_dom"/>
</dbReference>
<comment type="pathway">
    <text evidence="1 8">Amino-acid biosynthesis; L-histidine biosynthesis; L-histidine from 5-phospho-alpha-D-ribose 1-diphosphate: step 8/9.</text>
</comment>
<dbReference type="PANTHER" id="PTHR21039:SF0">
    <property type="entry name" value="HISTIDINOL-PHOSPHATASE"/>
    <property type="match status" value="1"/>
</dbReference>
<evidence type="ECO:0000256" key="4">
    <source>
        <dbReference type="ARBA" id="ARBA00022605"/>
    </source>
</evidence>
<comment type="caution">
    <text evidence="10">The sequence shown here is derived from an EMBL/GenBank/DDBJ whole genome shotgun (WGS) entry which is preliminary data.</text>
</comment>
<comment type="similarity">
    <text evidence="2 8">Belongs to the PHP hydrolase family. HisK subfamily.</text>
</comment>
<evidence type="ECO:0000313" key="11">
    <source>
        <dbReference type="Proteomes" id="UP001519294"/>
    </source>
</evidence>
<dbReference type="PANTHER" id="PTHR21039">
    <property type="entry name" value="HISTIDINOL PHOSPHATASE-RELATED"/>
    <property type="match status" value="1"/>
</dbReference>
<dbReference type="CDD" id="cd12110">
    <property type="entry name" value="PHP_HisPPase_Hisj_like"/>
    <property type="match status" value="1"/>
</dbReference>
<sequence length="331" mass="38721">MTIDYHVHLEEGPYSTNWIARSAKALEFFSQDRAHSFTWMQDLLEKLNNRVKEGCYSERWLDLYLERAKQLGLKEVGIVDHLYRFHDALDYYKKHMYLKTDKLGKMQIKWLNQIAVMPSMDQFIAFIQSQKEKWANQGVHLKLGIEADFFPNGEEELSKLITDKPWDYVIGSVHFVKGWGFDNPDAAYLFKKENLMDLYKLHTSYVCQSIESQLFDIVAHLDNLKVFSYRPDEQLLKDYYETVASTLKNNNVASEVNTGLSYRYPIKESCPSLIYLQTLANYHIPMTLSSDAHYPDDLGTNLDQAKGQLKKYGYENIVAFSNRKRYNIPIV</sequence>
<dbReference type="EMBL" id="JAGIKX010000025">
    <property type="protein sequence ID" value="MBP2258373.1"/>
    <property type="molecule type" value="Genomic_DNA"/>
</dbReference>
<keyword evidence="4 8" id="KW-0028">Amino-acid biosynthesis</keyword>
<dbReference type="SUPFAM" id="SSF89550">
    <property type="entry name" value="PHP domain-like"/>
    <property type="match status" value="1"/>
</dbReference>
<dbReference type="InterPro" id="IPR016195">
    <property type="entry name" value="Pol/histidinol_Pase-like"/>
</dbReference>
<dbReference type="Proteomes" id="UP001519294">
    <property type="component" value="Unassembled WGS sequence"/>
</dbReference>
<comment type="catalytic activity">
    <reaction evidence="7 8">
        <text>L-histidinol phosphate + H2O = L-histidinol + phosphate</text>
        <dbReference type="Rhea" id="RHEA:14465"/>
        <dbReference type="ChEBI" id="CHEBI:15377"/>
        <dbReference type="ChEBI" id="CHEBI:43474"/>
        <dbReference type="ChEBI" id="CHEBI:57699"/>
        <dbReference type="ChEBI" id="CHEBI:57980"/>
        <dbReference type="EC" id="3.1.3.15"/>
    </reaction>
</comment>
<gene>
    <name evidence="10" type="ORF">J2Z81_002356</name>
</gene>
<keyword evidence="6 8" id="KW-0368">Histidine biosynthesis</keyword>
<dbReference type="RefSeq" id="WP_029267532.1">
    <property type="nucleotide sequence ID" value="NZ_JAGIKX010000025.1"/>
</dbReference>
<dbReference type="GO" id="GO:0004401">
    <property type="term" value="F:histidinol-phosphatase activity"/>
    <property type="evidence" value="ECO:0007669"/>
    <property type="project" value="UniProtKB-EC"/>
</dbReference>